<dbReference type="EMBL" id="BSPX01000041">
    <property type="protein sequence ID" value="GLT23232.1"/>
    <property type="molecule type" value="Genomic_DNA"/>
</dbReference>
<gene>
    <name evidence="1" type="ORF">GCM10007933_26950</name>
</gene>
<dbReference type="Proteomes" id="UP001157167">
    <property type="component" value="Unassembled WGS sequence"/>
</dbReference>
<keyword evidence="2" id="KW-1185">Reference proteome</keyword>
<name>A0ABQ6FF27_9RHOO</name>
<accession>A0ABQ6FF27</accession>
<evidence type="ECO:0000313" key="1">
    <source>
        <dbReference type="EMBL" id="GLT23232.1"/>
    </source>
</evidence>
<evidence type="ECO:0000313" key="2">
    <source>
        <dbReference type="Proteomes" id="UP001157167"/>
    </source>
</evidence>
<protein>
    <submittedName>
        <fullName evidence="1">Uncharacterized protein</fullName>
    </submittedName>
</protein>
<organism evidence="1 2">
    <name type="scientific">Zoogloea oryzae</name>
    <dbReference type="NCBI Taxonomy" id="310767"/>
    <lineage>
        <taxon>Bacteria</taxon>
        <taxon>Pseudomonadati</taxon>
        <taxon>Pseudomonadota</taxon>
        <taxon>Betaproteobacteria</taxon>
        <taxon>Rhodocyclales</taxon>
        <taxon>Zoogloeaceae</taxon>
        <taxon>Zoogloea</taxon>
    </lineage>
</organism>
<proteinExistence type="predicted"/>
<comment type="caution">
    <text evidence="1">The sequence shown here is derived from an EMBL/GenBank/DDBJ whole genome shotgun (WGS) entry which is preliminary data.</text>
</comment>
<reference evidence="2" key="1">
    <citation type="journal article" date="2019" name="Int. J. Syst. Evol. Microbiol.">
        <title>The Global Catalogue of Microorganisms (GCM) 10K type strain sequencing project: providing services to taxonomists for standard genome sequencing and annotation.</title>
        <authorList>
            <consortium name="The Broad Institute Genomics Platform"/>
            <consortium name="The Broad Institute Genome Sequencing Center for Infectious Disease"/>
            <person name="Wu L."/>
            <person name="Ma J."/>
        </authorList>
    </citation>
    <scope>NUCLEOTIDE SEQUENCE [LARGE SCALE GENOMIC DNA]</scope>
    <source>
        <strain evidence="2">NBRC 102407</strain>
    </source>
</reference>
<sequence length="135" mass="14981">MDPVSMIFAFALKNPQATSSAIENYNAPGQVQTARLQQSVADFAMQAVNCYHKSARFRGVEVLGSPWREQYKFGAEQSVVLRISLSGMTGTPYQMVVAAMAKERSYRAFVLNENTLVPYNKNCALESWTSAEVSE</sequence>